<dbReference type="PANTHER" id="PTHR42717:SF1">
    <property type="entry name" value="IMIDAZOLONEPROPIONASE AND RELATED AMIDOHYDROLASES"/>
    <property type="match status" value="1"/>
</dbReference>
<dbReference type="PANTHER" id="PTHR42717">
    <property type="entry name" value="DIHYDROOROTASE-RELATED"/>
    <property type="match status" value="1"/>
</dbReference>
<organism evidence="1">
    <name type="scientific">marine metagenome</name>
    <dbReference type="NCBI Taxonomy" id="408172"/>
    <lineage>
        <taxon>unclassified sequences</taxon>
        <taxon>metagenomes</taxon>
        <taxon>ecological metagenomes</taxon>
    </lineage>
</organism>
<feature type="non-terminal residue" evidence="1">
    <location>
        <position position="149"/>
    </location>
</feature>
<evidence type="ECO:0008006" key="2">
    <source>
        <dbReference type="Google" id="ProtNLM"/>
    </source>
</evidence>
<dbReference type="Gene3D" id="3.20.20.140">
    <property type="entry name" value="Metal-dependent hydrolases"/>
    <property type="match status" value="1"/>
</dbReference>
<dbReference type="SUPFAM" id="SSF51338">
    <property type="entry name" value="Composite domain of metallo-dependent hydrolases"/>
    <property type="match status" value="1"/>
</dbReference>
<dbReference type="EMBL" id="UINC01202064">
    <property type="protein sequence ID" value="SVE21699.1"/>
    <property type="molecule type" value="Genomic_DNA"/>
</dbReference>
<name>A0A383BPA5_9ZZZZ</name>
<dbReference type="AlphaFoldDB" id="A0A383BPA5"/>
<protein>
    <recommendedName>
        <fullName evidence="2">Amidohydrolase-related domain-containing protein</fullName>
    </recommendedName>
</protein>
<evidence type="ECO:0000313" key="1">
    <source>
        <dbReference type="EMBL" id="SVE21699.1"/>
    </source>
</evidence>
<dbReference type="InterPro" id="IPR020043">
    <property type="entry name" value="Deacetylase_Atu3266-like"/>
</dbReference>
<accession>A0A383BPA5</accession>
<proteinExistence type="predicted"/>
<gene>
    <name evidence="1" type="ORF">METZ01_LOCUS474553</name>
</gene>
<dbReference type="InterPro" id="IPR011059">
    <property type="entry name" value="Metal-dep_hydrolase_composite"/>
</dbReference>
<sequence length="149" mass="15888">MTTAQQFDSVLKNGHVVDPANDIDGRFDVGIRHGKIASVMENINLDMADDVIDVDGQIVMPGHIDTHAHVSSVFGNDTNRAYGHAMLVESGTTTALDLAGNPTLMAEGMLRRGAGLNVASLMGLVPHSTISEDDPRPSVVRDVIDNTKK</sequence>
<dbReference type="GO" id="GO:0016810">
    <property type="term" value="F:hydrolase activity, acting on carbon-nitrogen (but not peptide) bonds"/>
    <property type="evidence" value="ECO:0007669"/>
    <property type="project" value="InterPro"/>
</dbReference>
<reference evidence="1" key="1">
    <citation type="submission" date="2018-05" db="EMBL/GenBank/DDBJ databases">
        <authorList>
            <person name="Lanie J.A."/>
            <person name="Ng W.-L."/>
            <person name="Kazmierczak K.M."/>
            <person name="Andrzejewski T.M."/>
            <person name="Davidsen T.M."/>
            <person name="Wayne K.J."/>
            <person name="Tettelin H."/>
            <person name="Glass J.I."/>
            <person name="Rusch D."/>
            <person name="Podicherti R."/>
            <person name="Tsui H.-C.T."/>
            <person name="Winkler M.E."/>
        </authorList>
    </citation>
    <scope>NUCLEOTIDE SEQUENCE</scope>
</reference>
<dbReference type="GO" id="GO:0019213">
    <property type="term" value="F:deacetylase activity"/>
    <property type="evidence" value="ECO:0007669"/>
    <property type="project" value="InterPro"/>
</dbReference>